<accession>A0ABW3L2L1</accession>
<protein>
    <submittedName>
        <fullName evidence="1">Aspartyl-phosphate phosphatase Spo0E family protein</fullName>
    </submittedName>
</protein>
<dbReference type="EMBL" id="JBHTKL010000005">
    <property type="protein sequence ID" value="MFD1019997.1"/>
    <property type="molecule type" value="Genomic_DNA"/>
</dbReference>
<reference evidence="2" key="1">
    <citation type="journal article" date="2019" name="Int. J. Syst. Evol. Microbiol.">
        <title>The Global Catalogue of Microorganisms (GCM) 10K type strain sequencing project: providing services to taxonomists for standard genome sequencing and annotation.</title>
        <authorList>
            <consortium name="The Broad Institute Genomics Platform"/>
            <consortium name="The Broad Institute Genome Sequencing Center for Infectious Disease"/>
            <person name="Wu L."/>
            <person name="Ma J."/>
        </authorList>
    </citation>
    <scope>NUCLEOTIDE SEQUENCE [LARGE SCALE GENOMIC DNA]</scope>
    <source>
        <strain evidence="2">CCUG 56607</strain>
    </source>
</reference>
<evidence type="ECO:0000313" key="2">
    <source>
        <dbReference type="Proteomes" id="UP001596990"/>
    </source>
</evidence>
<dbReference type="SUPFAM" id="SSF140500">
    <property type="entry name" value="BAS1536-like"/>
    <property type="match status" value="1"/>
</dbReference>
<dbReference type="Proteomes" id="UP001596990">
    <property type="component" value="Unassembled WGS sequence"/>
</dbReference>
<sequence length="55" mass="6845">MTKRNNLEVEIEALRKKMYKYYKENRSHAEVLEISQELDKRLNEWNKRIPYSKDD</sequence>
<organism evidence="1 2">
    <name type="scientific">Thalassobacillus hwangdonensis</name>
    <dbReference type="NCBI Taxonomy" id="546108"/>
    <lineage>
        <taxon>Bacteria</taxon>
        <taxon>Bacillati</taxon>
        <taxon>Bacillota</taxon>
        <taxon>Bacilli</taxon>
        <taxon>Bacillales</taxon>
        <taxon>Bacillaceae</taxon>
        <taxon>Thalassobacillus</taxon>
    </lineage>
</organism>
<gene>
    <name evidence="1" type="ORF">ACFQ2J_12495</name>
</gene>
<evidence type="ECO:0000313" key="1">
    <source>
        <dbReference type="EMBL" id="MFD1019997.1"/>
    </source>
</evidence>
<proteinExistence type="predicted"/>
<dbReference type="Pfam" id="PF09388">
    <property type="entry name" value="SpoOE-like"/>
    <property type="match status" value="1"/>
</dbReference>
<dbReference type="InterPro" id="IPR036638">
    <property type="entry name" value="HLH_DNA-bd_sf"/>
</dbReference>
<keyword evidence="2" id="KW-1185">Reference proteome</keyword>
<dbReference type="Gene3D" id="4.10.280.10">
    <property type="entry name" value="Helix-loop-helix DNA-binding domain"/>
    <property type="match status" value="1"/>
</dbReference>
<comment type="caution">
    <text evidence="1">The sequence shown here is derived from an EMBL/GenBank/DDBJ whole genome shotgun (WGS) entry which is preliminary data.</text>
</comment>
<dbReference type="InterPro" id="IPR037208">
    <property type="entry name" value="Spo0E-like_sf"/>
</dbReference>
<dbReference type="RefSeq" id="WP_386060824.1">
    <property type="nucleotide sequence ID" value="NZ_JBHTKL010000005.1"/>
</dbReference>
<dbReference type="InterPro" id="IPR018540">
    <property type="entry name" value="Spo0E-like"/>
</dbReference>
<name>A0ABW3L2L1_9BACI</name>